<proteinExistence type="inferred from homology"/>
<feature type="transmembrane region" description="Helical" evidence="6">
    <location>
        <begin position="184"/>
        <end position="204"/>
    </location>
</feature>
<feature type="transmembrane region" description="Helical" evidence="6">
    <location>
        <begin position="42"/>
        <end position="61"/>
    </location>
</feature>
<dbReference type="PANTHER" id="PTHR31218">
    <property type="entry name" value="WAT1-RELATED PROTEIN"/>
    <property type="match status" value="1"/>
</dbReference>
<dbReference type="PaxDb" id="3827-XP_004491753.1"/>
<dbReference type="Pfam" id="PF00892">
    <property type="entry name" value="EamA"/>
    <property type="match status" value="1"/>
</dbReference>
<feature type="transmembrane region" description="Helical" evidence="6">
    <location>
        <begin position="306"/>
        <end position="324"/>
    </location>
</feature>
<keyword evidence="4 6" id="KW-1133">Transmembrane helix</keyword>
<evidence type="ECO:0000256" key="3">
    <source>
        <dbReference type="ARBA" id="ARBA00022692"/>
    </source>
</evidence>
<evidence type="ECO:0000256" key="4">
    <source>
        <dbReference type="ARBA" id="ARBA00022989"/>
    </source>
</evidence>
<accession>A0A1S2XQ11</accession>
<dbReference type="GeneID" id="101511733"/>
<protein>
    <recommendedName>
        <fullName evidence="6">WAT1-related protein</fullName>
    </recommendedName>
</protein>
<dbReference type="InterPro" id="IPR037185">
    <property type="entry name" value="EmrE-like"/>
</dbReference>
<feature type="transmembrane region" description="Helical" evidence="6">
    <location>
        <begin position="143"/>
        <end position="164"/>
    </location>
</feature>
<feature type="transmembrane region" description="Helical" evidence="6">
    <location>
        <begin position="12"/>
        <end position="30"/>
    </location>
</feature>
<dbReference type="InterPro" id="IPR000620">
    <property type="entry name" value="EamA_dom"/>
</dbReference>
<feature type="transmembrane region" description="Helical" evidence="6">
    <location>
        <begin position="104"/>
        <end position="123"/>
    </location>
</feature>
<dbReference type="GO" id="GO:0016020">
    <property type="term" value="C:membrane"/>
    <property type="evidence" value="ECO:0007669"/>
    <property type="project" value="UniProtKB-SubCell"/>
</dbReference>
<evidence type="ECO:0000313" key="8">
    <source>
        <dbReference type="Proteomes" id="UP000087171"/>
    </source>
</evidence>
<evidence type="ECO:0000256" key="2">
    <source>
        <dbReference type="ARBA" id="ARBA00007635"/>
    </source>
</evidence>
<keyword evidence="8" id="KW-1185">Reference proteome</keyword>
<evidence type="ECO:0000256" key="6">
    <source>
        <dbReference type="RuleBase" id="RU363077"/>
    </source>
</evidence>
<evidence type="ECO:0000313" key="9">
    <source>
        <dbReference type="RefSeq" id="XP_004491753.2"/>
    </source>
</evidence>
<keyword evidence="3 6" id="KW-0812">Transmembrane</keyword>
<dbReference type="KEGG" id="cam:101511733"/>
<reference evidence="8" key="1">
    <citation type="journal article" date="2013" name="Nat. Biotechnol.">
        <title>Draft genome sequence of chickpea (Cicer arietinum) provides a resource for trait improvement.</title>
        <authorList>
            <person name="Varshney R.K."/>
            <person name="Song C."/>
            <person name="Saxena R.K."/>
            <person name="Azam S."/>
            <person name="Yu S."/>
            <person name="Sharpe A.G."/>
            <person name="Cannon S."/>
            <person name="Baek J."/>
            <person name="Rosen B.D."/>
            <person name="Tar'an B."/>
            <person name="Millan T."/>
            <person name="Zhang X."/>
            <person name="Ramsay L.D."/>
            <person name="Iwata A."/>
            <person name="Wang Y."/>
            <person name="Nelson W."/>
            <person name="Farmer A.D."/>
            <person name="Gaur P.M."/>
            <person name="Soderlund C."/>
            <person name="Penmetsa R.V."/>
            <person name="Xu C."/>
            <person name="Bharti A.K."/>
            <person name="He W."/>
            <person name="Winter P."/>
            <person name="Zhao S."/>
            <person name="Hane J.K."/>
            <person name="Carrasquilla-Garcia N."/>
            <person name="Condie J.A."/>
            <person name="Upadhyaya H.D."/>
            <person name="Luo M.C."/>
            <person name="Thudi M."/>
            <person name="Gowda C.L."/>
            <person name="Singh N.P."/>
            <person name="Lichtenzveig J."/>
            <person name="Gali K.K."/>
            <person name="Rubio J."/>
            <person name="Nadarajan N."/>
            <person name="Dolezel J."/>
            <person name="Bansal K.C."/>
            <person name="Xu X."/>
            <person name="Edwards D."/>
            <person name="Zhang G."/>
            <person name="Kahl G."/>
            <person name="Gil J."/>
            <person name="Singh K.B."/>
            <person name="Datta S.K."/>
            <person name="Jackson S.A."/>
            <person name="Wang J."/>
            <person name="Cook D.R."/>
        </authorList>
    </citation>
    <scope>NUCLEOTIDE SEQUENCE [LARGE SCALE GENOMIC DNA]</scope>
    <source>
        <strain evidence="8">cv. CDC Frontier</strain>
    </source>
</reference>
<dbReference type="InterPro" id="IPR030184">
    <property type="entry name" value="WAT1-related"/>
</dbReference>
<dbReference type="RefSeq" id="XP_004491753.2">
    <property type="nucleotide sequence ID" value="XM_004491696.3"/>
</dbReference>
<reference evidence="9" key="2">
    <citation type="submission" date="2025-08" db="UniProtKB">
        <authorList>
            <consortium name="RefSeq"/>
        </authorList>
    </citation>
    <scope>IDENTIFICATION</scope>
    <source>
        <tissue evidence="9">Etiolated seedlings</tissue>
    </source>
</reference>
<dbReference type="Proteomes" id="UP000087171">
    <property type="component" value="Chromosome Ca3"/>
</dbReference>
<dbReference type="GO" id="GO:0022857">
    <property type="term" value="F:transmembrane transporter activity"/>
    <property type="evidence" value="ECO:0007669"/>
    <property type="project" value="InterPro"/>
</dbReference>
<feature type="transmembrane region" description="Helical" evidence="6">
    <location>
        <begin position="216"/>
        <end position="236"/>
    </location>
</feature>
<name>A0A1S2XQ11_CICAR</name>
<dbReference type="SUPFAM" id="SSF103481">
    <property type="entry name" value="Multidrug resistance efflux transporter EmrE"/>
    <property type="match status" value="1"/>
</dbReference>
<comment type="similarity">
    <text evidence="2 6">Belongs to the drug/metabolite transporter (DMT) superfamily. Plant drug/metabolite exporter (P-DME) (TC 2.A.7.4) family.</text>
</comment>
<evidence type="ECO:0000256" key="1">
    <source>
        <dbReference type="ARBA" id="ARBA00004141"/>
    </source>
</evidence>
<dbReference type="eggNOG" id="ENOG502QRQK">
    <property type="taxonomic scope" value="Eukaryota"/>
</dbReference>
<comment type="subcellular location">
    <subcellularLocation>
        <location evidence="1 6">Membrane</location>
        <topology evidence="1 6">Multi-pass membrane protein</topology>
    </subcellularLocation>
</comment>
<gene>
    <name evidence="9" type="primary">LOC101511733</name>
</gene>
<feature type="domain" description="EamA" evidence="7">
    <location>
        <begin position="18"/>
        <end position="153"/>
    </location>
</feature>
<dbReference type="STRING" id="3827.A0A1S2XQ11"/>
<organism evidence="8 9">
    <name type="scientific">Cicer arietinum</name>
    <name type="common">Chickpea</name>
    <name type="synonym">Garbanzo</name>
    <dbReference type="NCBI Taxonomy" id="3827"/>
    <lineage>
        <taxon>Eukaryota</taxon>
        <taxon>Viridiplantae</taxon>
        <taxon>Streptophyta</taxon>
        <taxon>Embryophyta</taxon>
        <taxon>Tracheophyta</taxon>
        <taxon>Spermatophyta</taxon>
        <taxon>Magnoliopsida</taxon>
        <taxon>eudicotyledons</taxon>
        <taxon>Gunneridae</taxon>
        <taxon>Pentapetalae</taxon>
        <taxon>rosids</taxon>
        <taxon>fabids</taxon>
        <taxon>Fabales</taxon>
        <taxon>Fabaceae</taxon>
        <taxon>Papilionoideae</taxon>
        <taxon>50 kb inversion clade</taxon>
        <taxon>NPAAA clade</taxon>
        <taxon>Hologalegina</taxon>
        <taxon>IRL clade</taxon>
        <taxon>Cicereae</taxon>
        <taxon>Cicer</taxon>
    </lineage>
</organism>
<evidence type="ECO:0000259" key="7">
    <source>
        <dbReference type="Pfam" id="PF00892"/>
    </source>
</evidence>
<keyword evidence="5 6" id="KW-0472">Membrane</keyword>
<dbReference type="AlphaFoldDB" id="A0A1S2XQ11"/>
<feature type="transmembrane region" description="Helical" evidence="6">
    <location>
        <begin position="248"/>
        <end position="268"/>
    </location>
</feature>
<dbReference type="OrthoDB" id="1728340at2759"/>
<feature type="transmembrane region" description="Helical" evidence="6">
    <location>
        <begin position="280"/>
        <end position="300"/>
    </location>
</feature>
<evidence type="ECO:0000256" key="5">
    <source>
        <dbReference type="ARBA" id="ARBA00023136"/>
    </source>
</evidence>
<sequence>MAIRHWYKDLVPFGAMVIMECVNVALNTLFKAATLKGMSYHVFVVYAYAVAAFVLLPAPFISQRSRVLPPLSLPILCKIGLLGLIGSSSQIMGYTGISYSSPTLSSAISNLVPAFTFLLAIIFRMEKVAVRSSSSQAKILGTLVSISGAFIVTLYLGPPIIIAHRPSLSFHQQINTLKSLDQSWAIGGLLLIAEYILVPLWYIVQVQIMKVYPDELTVVFYYNLCVSIVAAVVGVISENNANAWKIGLDISLASILCSGFFGSCLNIAVHTYVLRIRGAVYVAMFKPLSIVIAVAMGVVFLGDTLYLGSLIGATVISIGFYTVMWGKATEEVVEDVTSHQTPTTQNVPLLQCYKTDQS</sequence>